<evidence type="ECO:0000313" key="2">
    <source>
        <dbReference type="EMBL" id="HGT49328.1"/>
    </source>
</evidence>
<name>A0A832G8R3_9BACT</name>
<accession>A0A832G8R3</accession>
<dbReference type="EMBL" id="DSVI01000027">
    <property type="protein sequence ID" value="HGT49328.1"/>
    <property type="molecule type" value="Genomic_DNA"/>
</dbReference>
<reference evidence="2" key="1">
    <citation type="journal article" date="2020" name="mSystems">
        <title>Genome- and Community-Level Interaction Insights into Carbon Utilization and Element Cycling Functions of Hydrothermarchaeota in Hydrothermal Sediment.</title>
        <authorList>
            <person name="Zhou Z."/>
            <person name="Liu Y."/>
            <person name="Xu W."/>
            <person name="Pan J."/>
            <person name="Luo Z.H."/>
            <person name="Li M."/>
        </authorList>
    </citation>
    <scope>NUCLEOTIDE SEQUENCE [LARGE SCALE GENOMIC DNA]</scope>
    <source>
        <strain evidence="2">SpSt-500</strain>
    </source>
</reference>
<dbReference type="AlphaFoldDB" id="A0A832G8R3"/>
<comment type="caution">
    <text evidence="2">The sequence shown here is derived from an EMBL/GenBank/DDBJ whole genome shotgun (WGS) entry which is preliminary data.</text>
</comment>
<gene>
    <name evidence="2" type="ORF">ENS56_14915</name>
</gene>
<organism evidence="2">
    <name type="scientific">Ignavibacterium album</name>
    <dbReference type="NCBI Taxonomy" id="591197"/>
    <lineage>
        <taxon>Bacteria</taxon>
        <taxon>Pseudomonadati</taxon>
        <taxon>Ignavibacteriota</taxon>
        <taxon>Ignavibacteria</taxon>
        <taxon>Ignavibacteriales</taxon>
        <taxon>Ignavibacteriaceae</taxon>
        <taxon>Ignavibacterium</taxon>
    </lineage>
</organism>
<feature type="signal peptide" evidence="1">
    <location>
        <begin position="1"/>
        <end position="22"/>
    </location>
</feature>
<feature type="chain" id="PRO_5032859012" description="Outer membrane lipoprotein-sorting protein" evidence="1">
    <location>
        <begin position="23"/>
        <end position="242"/>
    </location>
</feature>
<protein>
    <recommendedName>
        <fullName evidence="3">Outer membrane lipoprotein-sorting protein</fullName>
    </recommendedName>
</protein>
<sequence length="242" mass="27019">MKTKAIFLSLLFTTIIFTNVFSQEMKDDTSEQARAIISKYLNAIGGADAIKNIQDKTTIMRGTAMDQTVTIIIKQKLPNKLRQDIKAGGMDQTLIFDGEKAVMKVAGQTIKVEGKQLEQLKLESTMEMMLNPESLGIKLAYDGTEKSGENLLHKVKFVLPSGLNWVAYFDDNTGYKVKESKEIESQMGLINQVLEYSNYQDVDGIKIPFTLKQSFGPQTIELTVSSIKINKGITDDTFVITE</sequence>
<proteinExistence type="predicted"/>
<evidence type="ECO:0000256" key="1">
    <source>
        <dbReference type="SAM" id="SignalP"/>
    </source>
</evidence>
<evidence type="ECO:0008006" key="3">
    <source>
        <dbReference type="Google" id="ProtNLM"/>
    </source>
</evidence>
<keyword evidence="1" id="KW-0732">Signal</keyword>